<comment type="caution">
    <text evidence="1">The sequence shown here is derived from an EMBL/GenBank/DDBJ whole genome shotgun (WGS) entry which is preliminary data.</text>
</comment>
<name>A0ABR3NRG0_9TELE</name>
<gene>
    <name evidence="1" type="ORF">QQF64_025788</name>
</gene>
<organism evidence="1 2">
    <name type="scientific">Cirrhinus molitorella</name>
    <name type="common">mud carp</name>
    <dbReference type="NCBI Taxonomy" id="172907"/>
    <lineage>
        <taxon>Eukaryota</taxon>
        <taxon>Metazoa</taxon>
        <taxon>Chordata</taxon>
        <taxon>Craniata</taxon>
        <taxon>Vertebrata</taxon>
        <taxon>Euteleostomi</taxon>
        <taxon>Actinopterygii</taxon>
        <taxon>Neopterygii</taxon>
        <taxon>Teleostei</taxon>
        <taxon>Ostariophysi</taxon>
        <taxon>Cypriniformes</taxon>
        <taxon>Cyprinidae</taxon>
        <taxon>Labeoninae</taxon>
        <taxon>Labeonini</taxon>
        <taxon>Cirrhinus</taxon>
    </lineage>
</organism>
<accession>A0ABR3NRG0</accession>
<dbReference type="EMBL" id="JAYMGO010000003">
    <property type="protein sequence ID" value="KAL1279115.1"/>
    <property type="molecule type" value="Genomic_DNA"/>
</dbReference>
<proteinExistence type="predicted"/>
<sequence length="107" mass="11849">MLQRCMMRIGSGSPLHAALTHLQRQARAIIGEKRVDRPSDSNCRVAMRAARPIGSFTCCGFPPVRCCHARAAGFRTEPLEGRTRVDVTLASSRSIINSIRWTLVLQT</sequence>
<evidence type="ECO:0000313" key="1">
    <source>
        <dbReference type="EMBL" id="KAL1279115.1"/>
    </source>
</evidence>
<keyword evidence="2" id="KW-1185">Reference proteome</keyword>
<dbReference type="Proteomes" id="UP001558613">
    <property type="component" value="Unassembled WGS sequence"/>
</dbReference>
<evidence type="ECO:0000313" key="2">
    <source>
        <dbReference type="Proteomes" id="UP001558613"/>
    </source>
</evidence>
<reference evidence="1 2" key="1">
    <citation type="submission" date="2023-09" db="EMBL/GenBank/DDBJ databases">
        <authorList>
            <person name="Wang M."/>
        </authorList>
    </citation>
    <scope>NUCLEOTIDE SEQUENCE [LARGE SCALE GENOMIC DNA]</scope>
    <source>
        <strain evidence="1">GT-2023</strain>
        <tissue evidence="1">Liver</tissue>
    </source>
</reference>
<protein>
    <submittedName>
        <fullName evidence="1">Uncharacterized protein</fullName>
    </submittedName>
</protein>